<dbReference type="KEGG" id="aay:WYH_01820"/>
<dbReference type="GO" id="GO:0005829">
    <property type="term" value="C:cytosol"/>
    <property type="evidence" value="ECO:0007669"/>
    <property type="project" value="TreeGrafter"/>
</dbReference>
<dbReference type="SUPFAM" id="SSF53328">
    <property type="entry name" value="Formyltransferase"/>
    <property type="match status" value="1"/>
</dbReference>
<dbReference type="InterPro" id="IPR005793">
    <property type="entry name" value="Formyl_trans_C"/>
</dbReference>
<proteinExistence type="predicted"/>
<dbReference type="AlphaFoldDB" id="A0A0F7KUJ4"/>
<dbReference type="STRING" id="1267766.WYH_01820"/>
<dbReference type="EMBL" id="CP011452">
    <property type="protein sequence ID" value="AKH42856.1"/>
    <property type="molecule type" value="Genomic_DNA"/>
</dbReference>
<dbReference type="CDD" id="cd08702">
    <property type="entry name" value="Arna_FMT_C"/>
    <property type="match status" value="1"/>
</dbReference>
<dbReference type="CDD" id="cd08651">
    <property type="entry name" value="FMT_core_like_4"/>
    <property type="match status" value="1"/>
</dbReference>
<dbReference type="OrthoDB" id="5355061at2"/>
<reference evidence="1" key="1">
    <citation type="submission" date="2015-05" db="EMBL/GenBank/DDBJ databases">
        <title>The complete genome of Altererythrobacter atlanticus strain 26DY36.</title>
        <authorList>
            <person name="Wu Y.-H."/>
            <person name="Cheng H."/>
            <person name="Wu X.-W."/>
        </authorList>
    </citation>
    <scope>NUCLEOTIDE SEQUENCE [LARGE SCALE GENOMIC DNA]</scope>
    <source>
        <strain evidence="1">26DY36</strain>
    </source>
</reference>
<evidence type="ECO:0000313" key="1">
    <source>
        <dbReference type="EMBL" id="AKH42856.1"/>
    </source>
</evidence>
<dbReference type="RefSeq" id="WP_046903553.1">
    <property type="nucleotide sequence ID" value="NZ_CP011452.2"/>
</dbReference>
<organism evidence="1 2">
    <name type="scientific">Croceibacterium atlanticum</name>
    <dbReference type="NCBI Taxonomy" id="1267766"/>
    <lineage>
        <taxon>Bacteria</taxon>
        <taxon>Pseudomonadati</taxon>
        <taxon>Pseudomonadota</taxon>
        <taxon>Alphaproteobacteria</taxon>
        <taxon>Sphingomonadales</taxon>
        <taxon>Erythrobacteraceae</taxon>
        <taxon>Croceibacterium</taxon>
    </lineage>
</organism>
<dbReference type="PATRIC" id="fig|1267766.3.peg.1840"/>
<dbReference type="SUPFAM" id="SSF50486">
    <property type="entry name" value="FMT C-terminal domain-like"/>
    <property type="match status" value="1"/>
</dbReference>
<keyword evidence="2" id="KW-1185">Reference proteome</keyword>
<accession>A0A0F7KUJ4</accession>
<sequence length="301" mass="33428">MPDIVVVGAVESTRIAVEAAYRSEGWTVRAVVTLPPERSARHSDYVDLSPLCREIGAQIIHAPRINDPATLDEIRVTKPDLILVVGWSQICDGEFLSICPGRVLGYHPAPLPRLRGRAAIPWTILLREPISAGTLFWIDEGTDSGPVMGQRFFHVANDETAQSLYDKHMDALAPMISDTLSRIARGETEGAAQDDRYATYAARRTQKDGLIDWRQPVDEIDCLVRAVGRPYPGAFTMRGEDRIVIWQAEPLRDFAHQASTPGQIVAISDTEFSVRTPDGILRVTEWELESGDPLRNHQQLG</sequence>
<dbReference type="InterPro" id="IPR002376">
    <property type="entry name" value="Formyl_transf_N"/>
</dbReference>
<dbReference type="InterPro" id="IPR036477">
    <property type="entry name" value="Formyl_transf_N_sf"/>
</dbReference>
<dbReference type="InterPro" id="IPR011034">
    <property type="entry name" value="Formyl_transferase-like_C_sf"/>
</dbReference>
<gene>
    <name evidence="1" type="primary">arnA</name>
    <name evidence="1" type="ORF">WYH_01820</name>
</gene>
<dbReference type="Gene3D" id="3.40.50.12230">
    <property type="match status" value="1"/>
</dbReference>
<dbReference type="Pfam" id="PF02911">
    <property type="entry name" value="Formyl_trans_C"/>
    <property type="match status" value="1"/>
</dbReference>
<protein>
    <submittedName>
        <fullName evidence="1">Bifunctional polymyxin resistance protein ArnA</fullName>
    </submittedName>
</protein>
<dbReference type="GO" id="GO:0004479">
    <property type="term" value="F:methionyl-tRNA formyltransferase activity"/>
    <property type="evidence" value="ECO:0007669"/>
    <property type="project" value="TreeGrafter"/>
</dbReference>
<dbReference type="Proteomes" id="UP000034392">
    <property type="component" value="Chromosome"/>
</dbReference>
<dbReference type="PANTHER" id="PTHR11138:SF5">
    <property type="entry name" value="METHIONYL-TRNA FORMYLTRANSFERASE, MITOCHONDRIAL"/>
    <property type="match status" value="1"/>
</dbReference>
<dbReference type="Pfam" id="PF00551">
    <property type="entry name" value="Formyl_trans_N"/>
    <property type="match status" value="1"/>
</dbReference>
<name>A0A0F7KUJ4_9SPHN</name>
<evidence type="ECO:0000313" key="2">
    <source>
        <dbReference type="Proteomes" id="UP000034392"/>
    </source>
</evidence>
<dbReference type="PANTHER" id="PTHR11138">
    <property type="entry name" value="METHIONYL-TRNA FORMYLTRANSFERASE"/>
    <property type="match status" value="1"/>
</dbReference>